<sequence length="362" mass="39825">METSERRCGMHGEHHGEYKVPGGKLIVVDTGVEDSRLSGLQISGDFFLEPDEALGRITSCLEGVPVESSATEMAARVRAALLPTDVPFGITPEGVGIAVRRALGRAVDWDDIDFDVIHGPVVDPMVNVAMDETLVAEVAAGRRRPFMRLWEWNAPQVVIGSFQSYDNEVNQAGVDRYGITVSRRVTGGGAMFMEPGNCVTYSLVIPQALVDGLSFAQSYPMLDQWVMEALAEVGVSAHYVPLNDIASTAGKIGGAAQKRFGNGYMVHHVTMSYDIDAEKMLEVLRIGKEKVRDKGHRSAVKRVDPMRSQTGMSRSAILDVFYRHFKEKYGATDGSITDEDLAVAEERCRTKFSTEEWTHRLP</sequence>
<keyword evidence="2" id="KW-0548">Nucleotidyltransferase</keyword>
<dbReference type="SUPFAM" id="SSF55681">
    <property type="entry name" value="Class II aaRS and biotin synthetases"/>
    <property type="match status" value="1"/>
</dbReference>
<keyword evidence="2" id="KW-0436">Ligase</keyword>
<dbReference type="Gene3D" id="3.30.930.10">
    <property type="entry name" value="Bira Bifunctional Protein, Domain 2"/>
    <property type="match status" value="1"/>
</dbReference>
<dbReference type="PANTHER" id="PTHR43679">
    <property type="entry name" value="OCTANOYLTRANSFERASE LIPM-RELATED"/>
    <property type="match status" value="1"/>
</dbReference>
<dbReference type="Pfam" id="PF21948">
    <property type="entry name" value="LplA-B_cat"/>
    <property type="match status" value="1"/>
</dbReference>
<dbReference type="CDD" id="cd16443">
    <property type="entry name" value="LplA"/>
    <property type="match status" value="1"/>
</dbReference>
<dbReference type="InterPro" id="IPR050664">
    <property type="entry name" value="Octanoyltrans_LipM/LipL"/>
</dbReference>
<name>A0A3S4URE9_9ACTN</name>
<dbReference type="GO" id="GO:0016779">
    <property type="term" value="F:nucleotidyltransferase activity"/>
    <property type="evidence" value="ECO:0007669"/>
    <property type="project" value="UniProtKB-KW"/>
</dbReference>
<protein>
    <submittedName>
        <fullName evidence="2">Probable lipoate-protein ligase A</fullName>
        <ecNumber evidence="2">2.7.7.63</ecNumber>
    </submittedName>
</protein>
<dbReference type="Gene3D" id="3.30.390.50">
    <property type="entry name" value="CO dehydrogenase flavoprotein, C-terminal domain"/>
    <property type="match status" value="1"/>
</dbReference>
<feature type="domain" description="BPL/LPL catalytic" evidence="1">
    <location>
        <begin position="141"/>
        <end position="333"/>
    </location>
</feature>
<organism evidence="2 3">
    <name type="scientific">Acidipropionibacterium jensenii</name>
    <dbReference type="NCBI Taxonomy" id="1749"/>
    <lineage>
        <taxon>Bacteria</taxon>
        <taxon>Bacillati</taxon>
        <taxon>Actinomycetota</taxon>
        <taxon>Actinomycetes</taxon>
        <taxon>Propionibacteriales</taxon>
        <taxon>Propionibacteriaceae</taxon>
        <taxon>Acidipropionibacterium</taxon>
    </lineage>
</organism>
<evidence type="ECO:0000313" key="3">
    <source>
        <dbReference type="Proteomes" id="UP000277858"/>
    </source>
</evidence>
<dbReference type="AlphaFoldDB" id="A0A3S4URE9"/>
<gene>
    <name evidence="2" type="primary">lplA</name>
    <name evidence="2" type="ORF">NCTC13652_01667</name>
</gene>
<proteinExistence type="predicted"/>
<dbReference type="EMBL" id="LR134473">
    <property type="protein sequence ID" value="VEI03462.1"/>
    <property type="molecule type" value="Genomic_DNA"/>
</dbReference>
<keyword evidence="2" id="KW-0808">Transferase</keyword>
<dbReference type="Proteomes" id="UP000277858">
    <property type="component" value="Chromosome"/>
</dbReference>
<dbReference type="STRING" id="1122997.GCA_000425285_00035"/>
<dbReference type="PANTHER" id="PTHR43679:SF2">
    <property type="entry name" value="OCTANOYL-[GCVH]:PROTEIN N-OCTANOYLTRANSFERASE"/>
    <property type="match status" value="1"/>
</dbReference>
<reference evidence="2 3" key="1">
    <citation type="submission" date="2018-12" db="EMBL/GenBank/DDBJ databases">
        <authorList>
            <consortium name="Pathogen Informatics"/>
        </authorList>
    </citation>
    <scope>NUCLEOTIDE SEQUENCE [LARGE SCALE GENOMIC DNA]</scope>
    <source>
        <strain evidence="2 3">NCTC13652</strain>
    </source>
</reference>
<dbReference type="InterPro" id="IPR004143">
    <property type="entry name" value="BPL_LPL_catalytic"/>
</dbReference>
<dbReference type="InterPro" id="IPR045864">
    <property type="entry name" value="aa-tRNA-synth_II/BPL/LPL"/>
</dbReference>
<keyword evidence="3" id="KW-1185">Reference proteome</keyword>
<dbReference type="GO" id="GO:0016874">
    <property type="term" value="F:ligase activity"/>
    <property type="evidence" value="ECO:0007669"/>
    <property type="project" value="UniProtKB-KW"/>
</dbReference>
<accession>A0A3S4URE9</accession>
<evidence type="ECO:0000313" key="2">
    <source>
        <dbReference type="EMBL" id="VEI03462.1"/>
    </source>
</evidence>
<dbReference type="PROSITE" id="PS51733">
    <property type="entry name" value="BPL_LPL_CATALYTIC"/>
    <property type="match status" value="1"/>
</dbReference>
<evidence type="ECO:0000259" key="1">
    <source>
        <dbReference type="PROSITE" id="PS51733"/>
    </source>
</evidence>
<dbReference type="EC" id="2.7.7.63" evidence="2"/>